<dbReference type="InterPro" id="IPR036390">
    <property type="entry name" value="WH_DNA-bd_sf"/>
</dbReference>
<dbReference type="InterPro" id="IPR000595">
    <property type="entry name" value="cNMP-bd_dom"/>
</dbReference>
<keyword evidence="1" id="KW-0805">Transcription regulation</keyword>
<dbReference type="SUPFAM" id="SSF46785">
    <property type="entry name" value="Winged helix' DNA-binding domain"/>
    <property type="match status" value="1"/>
</dbReference>
<dbReference type="Pfam" id="PF00027">
    <property type="entry name" value="cNMP_binding"/>
    <property type="match status" value="1"/>
</dbReference>
<dbReference type="EMBL" id="CATWHI010000004">
    <property type="protein sequence ID" value="CAJ0742166.1"/>
    <property type="molecule type" value="Genomic_DNA"/>
</dbReference>
<organism evidence="6 7">
    <name type="scientific">Ralstonia edaphi</name>
    <dbReference type="NCBI Taxonomy" id="3058599"/>
    <lineage>
        <taxon>Bacteria</taxon>
        <taxon>Pseudomonadati</taxon>
        <taxon>Pseudomonadota</taxon>
        <taxon>Betaproteobacteria</taxon>
        <taxon>Burkholderiales</taxon>
        <taxon>Burkholderiaceae</taxon>
        <taxon>Ralstonia</taxon>
    </lineage>
</organism>
<dbReference type="Gene3D" id="2.60.120.10">
    <property type="entry name" value="Jelly Rolls"/>
    <property type="match status" value="1"/>
</dbReference>
<feature type="domain" description="Cyclic nucleotide-binding" evidence="4">
    <location>
        <begin position="42"/>
        <end position="162"/>
    </location>
</feature>
<dbReference type="FunFam" id="1.10.10.10:FF:000028">
    <property type="entry name" value="Fumarate/nitrate reduction transcriptional regulator Fnr"/>
    <property type="match status" value="1"/>
</dbReference>
<dbReference type="SMART" id="SM00100">
    <property type="entry name" value="cNMP"/>
    <property type="match status" value="1"/>
</dbReference>
<evidence type="ECO:0000256" key="2">
    <source>
        <dbReference type="ARBA" id="ARBA00023125"/>
    </source>
</evidence>
<dbReference type="InterPro" id="IPR036388">
    <property type="entry name" value="WH-like_DNA-bd_sf"/>
</dbReference>
<dbReference type="GO" id="GO:0003677">
    <property type="term" value="F:DNA binding"/>
    <property type="evidence" value="ECO:0007669"/>
    <property type="project" value="UniProtKB-KW"/>
</dbReference>
<keyword evidence="2" id="KW-0238">DNA-binding</keyword>
<dbReference type="GO" id="GO:0005829">
    <property type="term" value="C:cytosol"/>
    <property type="evidence" value="ECO:0007669"/>
    <property type="project" value="TreeGrafter"/>
</dbReference>
<evidence type="ECO:0000313" key="7">
    <source>
        <dbReference type="Proteomes" id="UP001189225"/>
    </source>
</evidence>
<dbReference type="InterPro" id="IPR012318">
    <property type="entry name" value="HTH_CRP"/>
</dbReference>
<dbReference type="PANTHER" id="PTHR24567">
    <property type="entry name" value="CRP FAMILY TRANSCRIPTIONAL REGULATORY PROTEIN"/>
    <property type="match status" value="1"/>
</dbReference>
<sequence>MKFRERLPITLLFPLPPPPARLMSNNTPNLGCTTCRNGHLCLSRGLNTREAALVEDIAHRKIRVKRGESIFRSGDALDDIYAVKYGTFKLTLGTAEGREMIAAFYLSGDIFGTDGFESDTRTSTAIALEDSEVCAISWNSLAELAQREGAIQQLVTQIFSARIGRKQRLMLCIGSMRSEERIAMFLLDLSERLRERGFSNRHIILRMSREEIAEHLAMTLETVSRIFSLLAREGILRVDHREIQILDVQGLETVAQAGVQKRPVL</sequence>
<dbReference type="PANTHER" id="PTHR24567:SF75">
    <property type="entry name" value="FUMARATE AND NITRATE REDUCTION REGULATORY PROTEIN"/>
    <property type="match status" value="1"/>
</dbReference>
<protein>
    <submittedName>
        <fullName evidence="6">Transcriptional activator protein Anr</fullName>
    </submittedName>
</protein>
<accession>A0AB72X7R6</accession>
<gene>
    <name evidence="6" type="primary">anr_2</name>
    <name evidence="6" type="ORF">R16034_03002</name>
</gene>
<name>A0AB72X7R6_9RALS</name>
<evidence type="ECO:0000259" key="5">
    <source>
        <dbReference type="PROSITE" id="PS51063"/>
    </source>
</evidence>
<dbReference type="InterPro" id="IPR014710">
    <property type="entry name" value="RmlC-like_jellyroll"/>
</dbReference>
<dbReference type="GO" id="GO:0003700">
    <property type="term" value="F:DNA-binding transcription factor activity"/>
    <property type="evidence" value="ECO:0007669"/>
    <property type="project" value="TreeGrafter"/>
</dbReference>
<evidence type="ECO:0000256" key="3">
    <source>
        <dbReference type="ARBA" id="ARBA00023163"/>
    </source>
</evidence>
<proteinExistence type="predicted"/>
<dbReference type="Gene3D" id="1.10.10.10">
    <property type="entry name" value="Winged helix-like DNA-binding domain superfamily/Winged helix DNA-binding domain"/>
    <property type="match status" value="1"/>
</dbReference>
<keyword evidence="3" id="KW-0804">Transcription</keyword>
<evidence type="ECO:0000313" key="6">
    <source>
        <dbReference type="EMBL" id="CAJ0742166.1"/>
    </source>
</evidence>
<dbReference type="InterPro" id="IPR018490">
    <property type="entry name" value="cNMP-bd_dom_sf"/>
</dbReference>
<comment type="caution">
    <text evidence="6">The sequence shown here is derived from an EMBL/GenBank/DDBJ whole genome shotgun (WGS) entry which is preliminary data.</text>
</comment>
<feature type="domain" description="HTH crp-type" evidence="5">
    <location>
        <begin position="176"/>
        <end position="249"/>
    </location>
</feature>
<evidence type="ECO:0000259" key="4">
    <source>
        <dbReference type="PROSITE" id="PS50042"/>
    </source>
</evidence>
<dbReference type="SUPFAM" id="SSF51206">
    <property type="entry name" value="cAMP-binding domain-like"/>
    <property type="match status" value="1"/>
</dbReference>
<dbReference type="PROSITE" id="PS51063">
    <property type="entry name" value="HTH_CRP_2"/>
    <property type="match status" value="1"/>
</dbReference>
<dbReference type="Proteomes" id="UP001189225">
    <property type="component" value="Unassembled WGS sequence"/>
</dbReference>
<dbReference type="PROSITE" id="PS50042">
    <property type="entry name" value="CNMP_BINDING_3"/>
    <property type="match status" value="1"/>
</dbReference>
<dbReference type="PRINTS" id="PR00034">
    <property type="entry name" value="HTHCRP"/>
</dbReference>
<dbReference type="InterPro" id="IPR050397">
    <property type="entry name" value="Env_Response_Regulators"/>
</dbReference>
<evidence type="ECO:0000256" key="1">
    <source>
        <dbReference type="ARBA" id="ARBA00023015"/>
    </source>
</evidence>
<dbReference type="CDD" id="cd00092">
    <property type="entry name" value="HTH_CRP"/>
    <property type="match status" value="1"/>
</dbReference>
<reference evidence="6 7" key="1">
    <citation type="submission" date="2023-07" db="EMBL/GenBank/DDBJ databases">
        <authorList>
            <person name="Peeters C."/>
        </authorList>
    </citation>
    <scope>NUCLEOTIDE SEQUENCE [LARGE SCALE GENOMIC DNA]</scope>
    <source>
        <strain evidence="6 7">R-16034</strain>
    </source>
</reference>
<dbReference type="CDD" id="cd00038">
    <property type="entry name" value="CAP_ED"/>
    <property type="match status" value="1"/>
</dbReference>
<dbReference type="AlphaFoldDB" id="A0AB72X7R6"/>
<dbReference type="Pfam" id="PF13545">
    <property type="entry name" value="HTH_Crp_2"/>
    <property type="match status" value="1"/>
</dbReference>
<dbReference type="SMART" id="SM00419">
    <property type="entry name" value="HTH_CRP"/>
    <property type="match status" value="1"/>
</dbReference>
<keyword evidence="7" id="KW-1185">Reference proteome</keyword>